<dbReference type="EMBL" id="JADCKQ010000003">
    <property type="protein sequence ID" value="MBI1493051.1"/>
    <property type="molecule type" value="Genomic_DNA"/>
</dbReference>
<dbReference type="RefSeq" id="WP_228847909.1">
    <property type="nucleotide sequence ID" value="NZ_JADCKQ010000003.1"/>
</dbReference>
<dbReference type="PROSITE" id="PS51186">
    <property type="entry name" value="GNAT"/>
    <property type="match status" value="1"/>
</dbReference>
<sequence>MTDFTPYHAPEPARTRIVLETERLVLRRPEPRDFEAFRSFMHSDRAEFVRMPGAPEENMTWRAFCHIMGMWEMRGYGLSMVCRKGEDQALGGIGPWHPITWPERELGWSIYDPAIEGTGIAREAAEAVRAWAYNTLGWTTAVSYIDPANAGSIRLAERLGCTVDDAAEKPDDEPCLVYRHPSPEALT</sequence>
<dbReference type="InterPro" id="IPR016181">
    <property type="entry name" value="Acyl_CoA_acyltransferase"/>
</dbReference>
<dbReference type="GO" id="GO:0016747">
    <property type="term" value="F:acyltransferase activity, transferring groups other than amino-acyl groups"/>
    <property type="evidence" value="ECO:0007669"/>
    <property type="project" value="InterPro"/>
</dbReference>
<proteinExistence type="predicted"/>
<gene>
    <name evidence="2" type="ORF">H1D41_05315</name>
</gene>
<name>A0A8J7IM36_9RHOB</name>
<evidence type="ECO:0000259" key="1">
    <source>
        <dbReference type="PROSITE" id="PS51186"/>
    </source>
</evidence>
<dbReference type="InterPro" id="IPR051531">
    <property type="entry name" value="N-acetyltransferase"/>
</dbReference>
<organism evidence="2 3">
    <name type="scientific">Halocynthiibacter styelae</name>
    <dbReference type="NCBI Taxonomy" id="2761955"/>
    <lineage>
        <taxon>Bacteria</taxon>
        <taxon>Pseudomonadati</taxon>
        <taxon>Pseudomonadota</taxon>
        <taxon>Alphaproteobacteria</taxon>
        <taxon>Rhodobacterales</taxon>
        <taxon>Paracoccaceae</taxon>
        <taxon>Halocynthiibacter</taxon>
    </lineage>
</organism>
<feature type="domain" description="N-acetyltransferase" evidence="1">
    <location>
        <begin position="24"/>
        <end position="183"/>
    </location>
</feature>
<reference evidence="2" key="1">
    <citation type="submission" date="2020-10" db="EMBL/GenBank/DDBJ databases">
        <title>Paenihalocynthiibacter styelae gen. nov., sp. nov., isolated from stalked sea squirt Styela clava.</title>
        <authorList>
            <person name="Kim Y.-O."/>
            <person name="Yoon J.-H."/>
        </authorList>
    </citation>
    <scope>NUCLEOTIDE SEQUENCE</scope>
    <source>
        <strain evidence="2">MYP1-1</strain>
    </source>
</reference>
<dbReference type="InterPro" id="IPR000182">
    <property type="entry name" value="GNAT_dom"/>
</dbReference>
<dbReference type="Gene3D" id="3.40.630.30">
    <property type="match status" value="1"/>
</dbReference>
<dbReference type="Pfam" id="PF13302">
    <property type="entry name" value="Acetyltransf_3"/>
    <property type="match status" value="1"/>
</dbReference>
<evidence type="ECO:0000313" key="2">
    <source>
        <dbReference type="EMBL" id="MBI1493051.1"/>
    </source>
</evidence>
<accession>A0A8J7IM36</accession>
<evidence type="ECO:0000313" key="3">
    <source>
        <dbReference type="Proteomes" id="UP000640583"/>
    </source>
</evidence>
<dbReference type="SUPFAM" id="SSF55729">
    <property type="entry name" value="Acyl-CoA N-acyltransferases (Nat)"/>
    <property type="match status" value="1"/>
</dbReference>
<dbReference type="PANTHER" id="PTHR43792">
    <property type="entry name" value="GNAT FAMILY, PUTATIVE (AFU_ORTHOLOGUE AFUA_3G00765)-RELATED-RELATED"/>
    <property type="match status" value="1"/>
</dbReference>
<protein>
    <submittedName>
        <fullName evidence="2">GNAT family N-acetyltransferase</fullName>
    </submittedName>
</protein>
<dbReference type="AlphaFoldDB" id="A0A8J7IM36"/>
<keyword evidence="3" id="KW-1185">Reference proteome</keyword>
<dbReference type="Proteomes" id="UP000640583">
    <property type="component" value="Unassembled WGS sequence"/>
</dbReference>
<comment type="caution">
    <text evidence="2">The sequence shown here is derived from an EMBL/GenBank/DDBJ whole genome shotgun (WGS) entry which is preliminary data.</text>
</comment>
<dbReference type="PANTHER" id="PTHR43792:SF1">
    <property type="entry name" value="N-ACETYLTRANSFERASE DOMAIN-CONTAINING PROTEIN"/>
    <property type="match status" value="1"/>
</dbReference>